<dbReference type="EMBL" id="JAIQCV010000001">
    <property type="protein sequence ID" value="KAH1131751.1"/>
    <property type="molecule type" value="Genomic_DNA"/>
</dbReference>
<dbReference type="AlphaFoldDB" id="A0A9D3WP98"/>
<organism evidence="1 2">
    <name type="scientific">Gossypium stocksii</name>
    <dbReference type="NCBI Taxonomy" id="47602"/>
    <lineage>
        <taxon>Eukaryota</taxon>
        <taxon>Viridiplantae</taxon>
        <taxon>Streptophyta</taxon>
        <taxon>Embryophyta</taxon>
        <taxon>Tracheophyta</taxon>
        <taxon>Spermatophyta</taxon>
        <taxon>Magnoliopsida</taxon>
        <taxon>eudicotyledons</taxon>
        <taxon>Gunneridae</taxon>
        <taxon>Pentapetalae</taxon>
        <taxon>rosids</taxon>
        <taxon>malvids</taxon>
        <taxon>Malvales</taxon>
        <taxon>Malvaceae</taxon>
        <taxon>Malvoideae</taxon>
        <taxon>Gossypium</taxon>
    </lineage>
</organism>
<evidence type="ECO:0000313" key="1">
    <source>
        <dbReference type="EMBL" id="KAH1131751.1"/>
    </source>
</evidence>
<dbReference type="Proteomes" id="UP000828251">
    <property type="component" value="Unassembled WGS sequence"/>
</dbReference>
<protein>
    <submittedName>
        <fullName evidence="1">Uncharacterized protein</fullName>
    </submittedName>
</protein>
<name>A0A9D3WP98_9ROSI</name>
<dbReference type="PANTHER" id="PTHR35631:SF6">
    <property type="entry name" value="SECRETED PROTEIN"/>
    <property type="match status" value="1"/>
</dbReference>
<evidence type="ECO:0000313" key="2">
    <source>
        <dbReference type="Proteomes" id="UP000828251"/>
    </source>
</evidence>
<dbReference type="OrthoDB" id="1001067at2759"/>
<reference evidence="1 2" key="1">
    <citation type="journal article" date="2021" name="Plant Biotechnol. J.">
        <title>Multi-omics assisted identification of the key and species-specific regulatory components of drought-tolerant mechanisms in Gossypium stocksii.</title>
        <authorList>
            <person name="Yu D."/>
            <person name="Ke L."/>
            <person name="Zhang D."/>
            <person name="Wu Y."/>
            <person name="Sun Y."/>
            <person name="Mei J."/>
            <person name="Sun J."/>
            <person name="Sun Y."/>
        </authorList>
    </citation>
    <scope>NUCLEOTIDE SEQUENCE [LARGE SCALE GENOMIC DNA]</scope>
    <source>
        <strain evidence="2">cv. E1</strain>
        <tissue evidence="1">Leaf</tissue>
    </source>
</reference>
<gene>
    <name evidence="1" type="ORF">J1N35_003129</name>
</gene>
<comment type="caution">
    <text evidence="1">The sequence shown here is derived from an EMBL/GenBank/DDBJ whole genome shotgun (WGS) entry which is preliminary data.</text>
</comment>
<sequence length="85" mass="9703">MNTLVYIPHHLGTCGRGEKQLIKKAGLDIKKHTFLGLLAKIKCRYITMACYWDSRASPKRCTIARAWRTPPNSSLLYHRSTLQSS</sequence>
<keyword evidence="2" id="KW-1185">Reference proteome</keyword>
<proteinExistence type="predicted"/>
<accession>A0A9D3WP98</accession>
<dbReference type="PANTHER" id="PTHR35631">
    <property type="entry name" value="OS08G0114150 PROTEIN"/>
    <property type="match status" value="1"/>
</dbReference>